<gene>
    <name evidence="1" type="ORF">HPBE_LOCUS2785</name>
</gene>
<evidence type="ECO:0000313" key="2">
    <source>
        <dbReference type="Proteomes" id="UP000050761"/>
    </source>
</evidence>
<dbReference type="Proteomes" id="UP000050761">
    <property type="component" value="Unassembled WGS sequence"/>
</dbReference>
<name>A0A183F9E2_HELPZ</name>
<reference evidence="3" key="2">
    <citation type="submission" date="2019-09" db="UniProtKB">
        <authorList>
            <consortium name="WormBaseParasite"/>
        </authorList>
    </citation>
    <scope>IDENTIFICATION</scope>
</reference>
<reference evidence="1 2" key="1">
    <citation type="submission" date="2018-11" db="EMBL/GenBank/DDBJ databases">
        <authorList>
            <consortium name="Pathogen Informatics"/>
        </authorList>
    </citation>
    <scope>NUCLEOTIDE SEQUENCE [LARGE SCALE GENOMIC DNA]</scope>
</reference>
<dbReference type="EMBL" id="UZAH01004930">
    <property type="protein sequence ID" value="VDO28272.1"/>
    <property type="molecule type" value="Genomic_DNA"/>
</dbReference>
<keyword evidence="2" id="KW-1185">Reference proteome</keyword>
<sequence>MDQYLWLSDRTAQFDRYQRNPMGCRAQMAHVFSMACSALAAVKNAEDDRDSHWLHGQIPNLRAFPLQILTTIPDMPSEAGWTKGRPVIAWIDGAPSLTHLKVHKVTVLPVQRELVVILVAYH</sequence>
<protein>
    <submittedName>
        <fullName evidence="3">Aminoacyl-tRNA hydrolase</fullName>
    </submittedName>
</protein>
<dbReference type="OrthoDB" id="5874582at2759"/>
<accession>A0A183F9E2</accession>
<accession>A0A3P7XG24</accession>
<evidence type="ECO:0000313" key="3">
    <source>
        <dbReference type="WBParaSite" id="HPBE_0000278401-mRNA-1"/>
    </source>
</evidence>
<dbReference type="WBParaSite" id="HPBE_0000278401-mRNA-1">
    <property type="protein sequence ID" value="HPBE_0000278401-mRNA-1"/>
    <property type="gene ID" value="HPBE_0000278401"/>
</dbReference>
<proteinExistence type="predicted"/>
<evidence type="ECO:0000313" key="1">
    <source>
        <dbReference type="EMBL" id="VDO28272.1"/>
    </source>
</evidence>
<dbReference type="AlphaFoldDB" id="A0A183F9E2"/>
<organism evidence="2 3">
    <name type="scientific">Heligmosomoides polygyrus</name>
    <name type="common">Parasitic roundworm</name>
    <dbReference type="NCBI Taxonomy" id="6339"/>
    <lineage>
        <taxon>Eukaryota</taxon>
        <taxon>Metazoa</taxon>
        <taxon>Ecdysozoa</taxon>
        <taxon>Nematoda</taxon>
        <taxon>Chromadorea</taxon>
        <taxon>Rhabditida</taxon>
        <taxon>Rhabditina</taxon>
        <taxon>Rhabditomorpha</taxon>
        <taxon>Strongyloidea</taxon>
        <taxon>Heligmosomidae</taxon>
        <taxon>Heligmosomoides</taxon>
    </lineage>
</organism>